<reference evidence="3 4" key="1">
    <citation type="journal article" date="2016" name="Nat. Commun.">
        <title>Thousands of microbial genomes shed light on interconnected biogeochemical processes in an aquifer system.</title>
        <authorList>
            <person name="Anantharaman K."/>
            <person name="Brown C.T."/>
            <person name="Hug L.A."/>
            <person name="Sharon I."/>
            <person name="Castelle C.J."/>
            <person name="Probst A.J."/>
            <person name="Thomas B.C."/>
            <person name="Singh A."/>
            <person name="Wilkins M.J."/>
            <person name="Karaoz U."/>
            <person name="Brodie E.L."/>
            <person name="Williams K.H."/>
            <person name="Hubbard S.S."/>
            <person name="Banfield J.F."/>
        </authorList>
    </citation>
    <scope>NUCLEOTIDE SEQUENCE [LARGE SCALE GENOMIC DNA]</scope>
</reference>
<protein>
    <recommendedName>
        <fullName evidence="2">EamA domain-containing protein</fullName>
    </recommendedName>
</protein>
<comment type="caution">
    <text evidence="3">The sequence shown here is derived from an EMBL/GenBank/DDBJ whole genome shotgun (WGS) entry which is preliminary data.</text>
</comment>
<dbReference type="GO" id="GO:0016020">
    <property type="term" value="C:membrane"/>
    <property type="evidence" value="ECO:0007669"/>
    <property type="project" value="InterPro"/>
</dbReference>
<keyword evidence="1" id="KW-1133">Transmembrane helix</keyword>
<dbReference type="SUPFAM" id="SSF103481">
    <property type="entry name" value="Multidrug resistance efflux transporter EmrE"/>
    <property type="match status" value="1"/>
</dbReference>
<proteinExistence type="predicted"/>
<feature type="transmembrane region" description="Helical" evidence="1">
    <location>
        <begin position="293"/>
        <end position="311"/>
    </location>
</feature>
<sequence>MSWLVIAISAYLILAFVNLADKFVIEKVIPGPKTYTFLVGAAGAMVVLAAPWFLVWPGLALFFFNLLVGSFFAGGLFFLFSALKRGEASRVFTLVGGLVPIFTVLFSVYVFKEIFSFYQWLAIAFLIGGTIVISSISIHHNIWFNIRRFLGFFDENKWPAFLATIFSALFFALYWVGSKEVYNTQDFMSGFIWVRLGTLLTVSFLLFRKSSRREIFSEFKNGNKKKSNKFIVLGTQGFGALGGILQNYAVSLGSVSLVASLQGLQYALLLVLVTIVTFFYPHILKEEYSRKTAIKKVASVILIGLGLYFLVI</sequence>
<feature type="transmembrane region" description="Helical" evidence="1">
    <location>
        <begin position="117"/>
        <end position="138"/>
    </location>
</feature>
<feature type="transmembrane region" description="Helical" evidence="1">
    <location>
        <begin position="6"/>
        <end position="25"/>
    </location>
</feature>
<gene>
    <name evidence="3" type="ORF">A2406_02640</name>
</gene>
<feature type="transmembrane region" description="Helical" evidence="1">
    <location>
        <begin position="188"/>
        <end position="207"/>
    </location>
</feature>
<dbReference type="InterPro" id="IPR000620">
    <property type="entry name" value="EamA_dom"/>
</dbReference>
<feature type="domain" description="EamA" evidence="2">
    <location>
        <begin position="2"/>
        <end position="134"/>
    </location>
</feature>
<feature type="transmembrane region" description="Helical" evidence="1">
    <location>
        <begin position="91"/>
        <end position="111"/>
    </location>
</feature>
<dbReference type="Pfam" id="PF00892">
    <property type="entry name" value="EamA"/>
    <property type="match status" value="1"/>
</dbReference>
<evidence type="ECO:0000313" key="4">
    <source>
        <dbReference type="Proteomes" id="UP000177626"/>
    </source>
</evidence>
<keyword evidence="1" id="KW-0472">Membrane</keyword>
<accession>A0A1G2C0G5</accession>
<feature type="transmembrane region" description="Helical" evidence="1">
    <location>
        <begin position="158"/>
        <end position="176"/>
    </location>
</feature>
<feature type="transmembrane region" description="Helical" evidence="1">
    <location>
        <begin position="60"/>
        <end position="79"/>
    </location>
</feature>
<feature type="transmembrane region" description="Helical" evidence="1">
    <location>
        <begin position="37"/>
        <end position="54"/>
    </location>
</feature>
<keyword evidence="1" id="KW-0812">Transmembrane</keyword>
<evidence type="ECO:0000259" key="2">
    <source>
        <dbReference type="Pfam" id="PF00892"/>
    </source>
</evidence>
<dbReference type="InterPro" id="IPR037185">
    <property type="entry name" value="EmrE-like"/>
</dbReference>
<name>A0A1G2C0G5_9BACT</name>
<feature type="transmembrane region" description="Helical" evidence="1">
    <location>
        <begin position="230"/>
        <end position="251"/>
    </location>
</feature>
<dbReference type="EMBL" id="MHKQ01000005">
    <property type="protein sequence ID" value="OGY94696.1"/>
    <property type="molecule type" value="Genomic_DNA"/>
</dbReference>
<dbReference type="Gene3D" id="1.10.3730.20">
    <property type="match status" value="1"/>
</dbReference>
<feature type="transmembrane region" description="Helical" evidence="1">
    <location>
        <begin position="263"/>
        <end position="281"/>
    </location>
</feature>
<dbReference type="Proteomes" id="UP000177626">
    <property type="component" value="Unassembled WGS sequence"/>
</dbReference>
<dbReference type="AlphaFoldDB" id="A0A1G2C0G5"/>
<organism evidence="3 4">
    <name type="scientific">Candidatus Komeilibacteria bacterium RIFOXYC1_FULL_37_11</name>
    <dbReference type="NCBI Taxonomy" id="1798555"/>
    <lineage>
        <taxon>Bacteria</taxon>
        <taxon>Candidatus Komeiliibacteriota</taxon>
    </lineage>
</organism>
<evidence type="ECO:0000313" key="3">
    <source>
        <dbReference type="EMBL" id="OGY94696.1"/>
    </source>
</evidence>
<evidence type="ECO:0000256" key="1">
    <source>
        <dbReference type="SAM" id="Phobius"/>
    </source>
</evidence>